<proteinExistence type="predicted"/>
<dbReference type="PANTHER" id="PTHR42781:SF4">
    <property type="entry name" value="SPERMIDINE_PUTRESCINE IMPORT ATP-BINDING PROTEIN POTA"/>
    <property type="match status" value="1"/>
</dbReference>
<sequence>MVSLEIRKLSKKYPNASNYTIKGLDLSVEKGEFLTLLGKSGCGKTTLLRIISGFEAHDEGEILLNGNVISSESIWVPPERRNISIVFQDYVLFPNMTAWANIAFAIKNEEEYVKRINEMLKLMQIYDIKDKYPHQLSGGQQQRVAIARALIRQPHILLLDEPFSNLDTEIRETVRQEIQQILRKIGTTVVLVTHDKVEALSISQRVAILQEGRIEQVATPYEIYNKPTNMFVAEFIGKTNFLDGIVESGSLIRCEFGVIQPKHKIPYAKGTPVKILVRPENIIINEEGKITGTIQDFNYVGTHYNVMISVDCSTNKKLMLHGILPGRVKVRLNKEIRFDIYIQGKYHVFPY</sequence>
<keyword evidence="1" id="KW-0813">Transport</keyword>
<dbReference type="AlphaFoldDB" id="A0A0L6ZCQ9"/>
<accession>A0A0L6ZCQ9</accession>
<dbReference type="InterPro" id="IPR017871">
    <property type="entry name" value="ABC_transporter-like_CS"/>
</dbReference>
<dbReference type="Pfam" id="PF08402">
    <property type="entry name" value="TOBE_2"/>
    <property type="match status" value="1"/>
</dbReference>
<dbReference type="GO" id="GO:0043190">
    <property type="term" value="C:ATP-binding cassette (ABC) transporter complex"/>
    <property type="evidence" value="ECO:0007669"/>
    <property type="project" value="InterPro"/>
</dbReference>
<dbReference type="GO" id="GO:0005524">
    <property type="term" value="F:ATP binding"/>
    <property type="evidence" value="ECO:0007669"/>
    <property type="project" value="UniProtKB-KW"/>
</dbReference>
<dbReference type="FunFam" id="3.40.50.300:FF:000042">
    <property type="entry name" value="Maltose/maltodextrin ABC transporter, ATP-binding protein"/>
    <property type="match status" value="1"/>
</dbReference>
<gene>
    <name evidence="5" type="primary">potA_2</name>
    <name evidence="5" type="ORF">CLHOM_08690</name>
</gene>
<dbReference type="SMART" id="SM00382">
    <property type="entry name" value="AAA"/>
    <property type="match status" value="1"/>
</dbReference>
<dbReference type="GO" id="GO:0140359">
    <property type="term" value="F:ABC-type transporter activity"/>
    <property type="evidence" value="ECO:0007669"/>
    <property type="project" value="UniProtKB-ARBA"/>
</dbReference>
<dbReference type="PANTHER" id="PTHR42781">
    <property type="entry name" value="SPERMIDINE/PUTRESCINE IMPORT ATP-BINDING PROTEIN POTA"/>
    <property type="match status" value="1"/>
</dbReference>
<evidence type="ECO:0000256" key="2">
    <source>
        <dbReference type="ARBA" id="ARBA00022741"/>
    </source>
</evidence>
<reference evidence="6" key="1">
    <citation type="submission" date="2015-08" db="EMBL/GenBank/DDBJ databases">
        <title>Genome sequence of the strict anaerobe Clostridium homopropionicum LuHBu1 (DSM 5847T).</title>
        <authorList>
            <person name="Poehlein A."/>
            <person name="Beck M."/>
            <person name="Schiel-Bengelsdorf B."/>
            <person name="Bengelsdorf F.R."/>
            <person name="Daniel R."/>
            <person name="Duerre P."/>
        </authorList>
    </citation>
    <scope>NUCLEOTIDE SEQUENCE [LARGE SCALE GENOMIC DNA]</scope>
    <source>
        <strain evidence="6">DSM 5847</strain>
    </source>
</reference>
<dbReference type="PROSITE" id="PS00211">
    <property type="entry name" value="ABC_TRANSPORTER_1"/>
    <property type="match status" value="1"/>
</dbReference>
<evidence type="ECO:0000256" key="1">
    <source>
        <dbReference type="ARBA" id="ARBA00022448"/>
    </source>
</evidence>
<dbReference type="Pfam" id="PF00005">
    <property type="entry name" value="ABC_tran"/>
    <property type="match status" value="1"/>
</dbReference>
<dbReference type="InterPro" id="IPR003439">
    <property type="entry name" value="ABC_transporter-like_ATP-bd"/>
</dbReference>
<feature type="domain" description="ABC transporter" evidence="4">
    <location>
        <begin position="4"/>
        <end position="236"/>
    </location>
</feature>
<dbReference type="EC" id="3.6.3.31" evidence="5"/>
<evidence type="ECO:0000313" key="6">
    <source>
        <dbReference type="Proteomes" id="UP000037043"/>
    </source>
</evidence>
<evidence type="ECO:0000256" key="3">
    <source>
        <dbReference type="ARBA" id="ARBA00022840"/>
    </source>
</evidence>
<dbReference type="InterPro" id="IPR050093">
    <property type="entry name" value="ABC_SmlMolc_Importer"/>
</dbReference>
<evidence type="ECO:0000313" key="5">
    <source>
        <dbReference type="EMBL" id="KOA20727.1"/>
    </source>
</evidence>
<dbReference type="SUPFAM" id="SSF52540">
    <property type="entry name" value="P-loop containing nucleoside triphosphate hydrolases"/>
    <property type="match status" value="1"/>
</dbReference>
<dbReference type="InterPro" id="IPR008995">
    <property type="entry name" value="Mo/tungstate-bd_C_term_dom"/>
</dbReference>
<evidence type="ECO:0000259" key="4">
    <source>
        <dbReference type="PROSITE" id="PS50893"/>
    </source>
</evidence>
<dbReference type="Gene3D" id="3.40.50.300">
    <property type="entry name" value="P-loop containing nucleotide triphosphate hydrolases"/>
    <property type="match status" value="1"/>
</dbReference>
<dbReference type="SUPFAM" id="SSF50331">
    <property type="entry name" value="MOP-like"/>
    <property type="match status" value="1"/>
</dbReference>
<dbReference type="InterPro" id="IPR027417">
    <property type="entry name" value="P-loop_NTPase"/>
</dbReference>
<keyword evidence="2" id="KW-0547">Nucleotide-binding</keyword>
<dbReference type="PROSITE" id="PS50893">
    <property type="entry name" value="ABC_TRANSPORTER_2"/>
    <property type="match status" value="1"/>
</dbReference>
<dbReference type="GO" id="GO:0016887">
    <property type="term" value="F:ATP hydrolysis activity"/>
    <property type="evidence" value="ECO:0007669"/>
    <property type="project" value="InterPro"/>
</dbReference>
<dbReference type="Proteomes" id="UP000037043">
    <property type="component" value="Unassembled WGS sequence"/>
</dbReference>
<dbReference type="PATRIC" id="fig|1121318.3.peg.874"/>
<keyword evidence="6" id="KW-1185">Reference proteome</keyword>
<organism evidence="5 6">
    <name type="scientific">Clostridium homopropionicum DSM 5847</name>
    <dbReference type="NCBI Taxonomy" id="1121318"/>
    <lineage>
        <taxon>Bacteria</taxon>
        <taxon>Bacillati</taxon>
        <taxon>Bacillota</taxon>
        <taxon>Clostridia</taxon>
        <taxon>Eubacteriales</taxon>
        <taxon>Clostridiaceae</taxon>
        <taxon>Clostridium</taxon>
    </lineage>
</organism>
<protein>
    <submittedName>
        <fullName evidence="5">Spermidine/putrescine import ATP-binding protein PotA</fullName>
        <ecNumber evidence="5">3.6.3.31</ecNumber>
    </submittedName>
</protein>
<dbReference type="Gene3D" id="2.40.50.100">
    <property type="match status" value="1"/>
</dbReference>
<dbReference type="STRING" id="36844.SAMN04488501_103131"/>
<dbReference type="InterPro" id="IPR013611">
    <property type="entry name" value="Transp-assoc_OB_typ2"/>
</dbReference>
<dbReference type="RefSeq" id="WP_052220455.1">
    <property type="nucleotide sequence ID" value="NZ_LHUR01000012.1"/>
</dbReference>
<comment type="caution">
    <text evidence="5">The sequence shown here is derived from an EMBL/GenBank/DDBJ whole genome shotgun (WGS) entry which is preliminary data.</text>
</comment>
<keyword evidence="5" id="KW-0378">Hydrolase</keyword>
<keyword evidence="3 5" id="KW-0067">ATP-binding</keyword>
<dbReference type="InterPro" id="IPR003593">
    <property type="entry name" value="AAA+_ATPase"/>
</dbReference>
<name>A0A0L6ZCQ9_9CLOT</name>
<dbReference type="EMBL" id="LHUR01000012">
    <property type="protein sequence ID" value="KOA20727.1"/>
    <property type="molecule type" value="Genomic_DNA"/>
</dbReference>